<dbReference type="EMBL" id="QWLV01000005">
    <property type="protein sequence ID" value="RHW17182.1"/>
    <property type="molecule type" value="Genomic_DNA"/>
</dbReference>
<dbReference type="AlphaFoldDB" id="A0A396RPJ9"/>
<reference evidence="1 2" key="1">
    <citation type="submission" date="2018-08" db="EMBL/GenBank/DDBJ databases">
        <title>The multiple taxonomic identification of Sphingomonas gilva.</title>
        <authorList>
            <person name="Zhu D."/>
            <person name="Zheng S."/>
        </authorList>
    </citation>
    <scope>NUCLEOTIDE SEQUENCE [LARGE SCALE GENOMIC DNA]</scope>
    <source>
        <strain evidence="1 2">ZDH117</strain>
    </source>
</reference>
<sequence length="181" mass="18942">MNWLTLLKWLGPAVLLAGLGYVVLDWIDLREQDAAHERCIAASLDPAKDVEPCEPGLKGAITVMRRADVCDAALEPKARDRSGAKTRDEFALRASCSGATKRLFAELIAAEGDLADAQGQLARSDETLSDAVARAEARATAQATRKAANASTLAAAPRAADGRVACDAECLRALAAGTPGD</sequence>
<dbReference type="RefSeq" id="WP_118864349.1">
    <property type="nucleotide sequence ID" value="NZ_QWLV01000005.1"/>
</dbReference>
<comment type="caution">
    <text evidence="1">The sequence shown here is derived from an EMBL/GenBank/DDBJ whole genome shotgun (WGS) entry which is preliminary data.</text>
</comment>
<dbReference type="Proteomes" id="UP000266693">
    <property type="component" value="Unassembled WGS sequence"/>
</dbReference>
<proteinExistence type="predicted"/>
<evidence type="ECO:0000313" key="2">
    <source>
        <dbReference type="Proteomes" id="UP000266693"/>
    </source>
</evidence>
<keyword evidence="2" id="KW-1185">Reference proteome</keyword>
<name>A0A396RPJ9_9SPHN</name>
<protein>
    <submittedName>
        <fullName evidence="1">Uncharacterized protein</fullName>
    </submittedName>
</protein>
<gene>
    <name evidence="1" type="ORF">D1610_11575</name>
</gene>
<evidence type="ECO:0000313" key="1">
    <source>
        <dbReference type="EMBL" id="RHW17182.1"/>
    </source>
</evidence>
<organism evidence="1 2">
    <name type="scientific">Sphingomonas gilva</name>
    <dbReference type="NCBI Taxonomy" id="2305907"/>
    <lineage>
        <taxon>Bacteria</taxon>
        <taxon>Pseudomonadati</taxon>
        <taxon>Pseudomonadota</taxon>
        <taxon>Alphaproteobacteria</taxon>
        <taxon>Sphingomonadales</taxon>
        <taxon>Sphingomonadaceae</taxon>
        <taxon>Sphingomonas</taxon>
    </lineage>
</organism>
<accession>A0A396RPJ9</accession>